<dbReference type="PANTHER" id="PTHR15462">
    <property type="entry name" value="SERINE PROTEASE"/>
    <property type="match status" value="1"/>
</dbReference>
<dbReference type="Gene3D" id="2.40.10.10">
    <property type="entry name" value="Trypsin-like serine proteases"/>
    <property type="match status" value="2"/>
</dbReference>
<dbReference type="InterPro" id="IPR009003">
    <property type="entry name" value="Peptidase_S1_PA"/>
</dbReference>
<comment type="similarity">
    <text evidence="1">Belongs to the peptidase S1 family.</text>
</comment>
<dbReference type="Proteomes" id="UP001162483">
    <property type="component" value="Unassembled WGS sequence"/>
</dbReference>
<reference evidence="9" key="1">
    <citation type="submission" date="2023-05" db="EMBL/GenBank/DDBJ databases">
        <authorList>
            <person name="Stuckert A."/>
        </authorList>
    </citation>
    <scope>NUCLEOTIDE SEQUENCE</scope>
</reference>
<evidence type="ECO:0000256" key="6">
    <source>
        <dbReference type="ARBA" id="ARBA00022825"/>
    </source>
</evidence>
<evidence type="ECO:0000256" key="2">
    <source>
        <dbReference type="ARBA" id="ARBA00008764"/>
    </source>
</evidence>
<evidence type="ECO:0000259" key="8">
    <source>
        <dbReference type="SMART" id="SM00020"/>
    </source>
</evidence>
<evidence type="ECO:0000256" key="4">
    <source>
        <dbReference type="ARBA" id="ARBA00022729"/>
    </source>
</evidence>
<keyword evidence="4" id="KW-0732">Signal</keyword>
<dbReference type="Pfam" id="PF00089">
    <property type="entry name" value="Trypsin"/>
    <property type="match status" value="1"/>
</dbReference>
<gene>
    <name evidence="9" type="ORF">SPARVUS_LOCUS10753091</name>
</gene>
<keyword evidence="3 7" id="KW-0645">Protease</keyword>
<name>A0ABN9EYT6_9NEOB</name>
<keyword evidence="5 7" id="KW-0378">Hydrolase</keyword>
<evidence type="ECO:0000313" key="10">
    <source>
        <dbReference type="Proteomes" id="UP001162483"/>
    </source>
</evidence>
<dbReference type="PANTHER" id="PTHR15462:SF9">
    <property type="entry name" value="SERINE PROTEASE"/>
    <property type="match status" value="1"/>
</dbReference>
<dbReference type="SMART" id="SM00020">
    <property type="entry name" value="Tryp_SPc"/>
    <property type="match status" value="1"/>
</dbReference>
<proteinExistence type="inferred from homology"/>
<evidence type="ECO:0000313" key="9">
    <source>
        <dbReference type="EMBL" id="CAI9588483.1"/>
    </source>
</evidence>
<protein>
    <recommendedName>
        <fullName evidence="7">Serine protease</fullName>
        <ecNumber evidence="7">3.4.21.-</ecNumber>
    </recommendedName>
</protein>
<keyword evidence="6 7" id="KW-0720">Serine protease</keyword>
<dbReference type="EMBL" id="CATNWA010015956">
    <property type="protein sequence ID" value="CAI9588483.1"/>
    <property type="molecule type" value="Genomic_DNA"/>
</dbReference>
<comment type="caution">
    <text evidence="9">The sequence shown here is derived from an EMBL/GenBank/DDBJ whole genome shotgun (WGS) entry which is preliminary data.</text>
</comment>
<dbReference type="PRINTS" id="PR00839">
    <property type="entry name" value="V8PROTEASE"/>
</dbReference>
<evidence type="ECO:0000256" key="3">
    <source>
        <dbReference type="ARBA" id="ARBA00022670"/>
    </source>
</evidence>
<comment type="similarity">
    <text evidence="2 7">Belongs to the peptidase S1B family.</text>
</comment>
<keyword evidence="10" id="KW-1185">Reference proteome</keyword>
<evidence type="ECO:0000256" key="5">
    <source>
        <dbReference type="ARBA" id="ARBA00022801"/>
    </source>
</evidence>
<sequence length="240" mass="27302">RRSRRQIYGPDVRFSISRPFLRDFPFASAVRVSTGCTGVLVTERHVLTAAHCIHDGQDYVQGARKLSVGFLRPGAQPVLRWVRVKSTRLPRAWIGAPTELSMDYDYALLELRRAQPRPYMDLAASPPLRDLAGRRVHFSGFDSDRPGELVYRSCRVQEQTTHLLYQHCDARPGASGSGVYGRLRHGGRWKRKVIGVFSGHQWVEVSGEPREYNVAVRLTPPKYAQICYWIRKANGSCHDE</sequence>
<feature type="domain" description="Peptidase S1" evidence="8">
    <location>
        <begin position="14"/>
        <end position="230"/>
    </location>
</feature>
<evidence type="ECO:0000256" key="1">
    <source>
        <dbReference type="ARBA" id="ARBA00007664"/>
    </source>
</evidence>
<accession>A0ABN9EYT6</accession>
<feature type="non-terminal residue" evidence="9">
    <location>
        <position position="1"/>
    </location>
</feature>
<organism evidence="9 10">
    <name type="scientific">Staurois parvus</name>
    <dbReference type="NCBI Taxonomy" id="386267"/>
    <lineage>
        <taxon>Eukaryota</taxon>
        <taxon>Metazoa</taxon>
        <taxon>Chordata</taxon>
        <taxon>Craniata</taxon>
        <taxon>Vertebrata</taxon>
        <taxon>Euteleostomi</taxon>
        <taxon>Amphibia</taxon>
        <taxon>Batrachia</taxon>
        <taxon>Anura</taxon>
        <taxon>Neobatrachia</taxon>
        <taxon>Ranoidea</taxon>
        <taxon>Ranidae</taxon>
        <taxon>Staurois</taxon>
    </lineage>
</organism>
<dbReference type="InterPro" id="IPR001254">
    <property type="entry name" value="Trypsin_dom"/>
</dbReference>
<dbReference type="InterPro" id="IPR008256">
    <property type="entry name" value="Peptidase_S1B"/>
</dbReference>
<dbReference type="InterPro" id="IPR043504">
    <property type="entry name" value="Peptidase_S1_PA_chymotrypsin"/>
</dbReference>
<dbReference type="InterPro" id="IPR018114">
    <property type="entry name" value="TRYPSIN_HIS"/>
</dbReference>
<dbReference type="EC" id="3.4.21.-" evidence="7"/>
<evidence type="ECO:0000256" key="7">
    <source>
        <dbReference type="RuleBase" id="RU004296"/>
    </source>
</evidence>
<dbReference type="InterPro" id="IPR050966">
    <property type="entry name" value="Glutamyl_endopeptidase"/>
</dbReference>
<dbReference type="SUPFAM" id="SSF50494">
    <property type="entry name" value="Trypsin-like serine proteases"/>
    <property type="match status" value="1"/>
</dbReference>
<dbReference type="PROSITE" id="PS00134">
    <property type="entry name" value="TRYPSIN_HIS"/>
    <property type="match status" value="1"/>
</dbReference>